<keyword evidence="1" id="KW-0472">Membrane</keyword>
<organism evidence="2 3">
    <name type="scientific">Tindallia californiensis</name>
    <dbReference type="NCBI Taxonomy" id="159292"/>
    <lineage>
        <taxon>Bacteria</taxon>
        <taxon>Bacillati</taxon>
        <taxon>Bacillota</taxon>
        <taxon>Clostridia</taxon>
        <taxon>Peptostreptococcales</taxon>
        <taxon>Tindalliaceae</taxon>
        <taxon>Tindallia</taxon>
    </lineage>
</organism>
<dbReference type="EMBL" id="FNPV01000005">
    <property type="protein sequence ID" value="SDY92642.1"/>
    <property type="molecule type" value="Genomic_DNA"/>
</dbReference>
<dbReference type="PANTHER" id="PTHR43801:SF1">
    <property type="entry name" value="POLYPRENYL SYNTHETASE"/>
    <property type="match status" value="1"/>
</dbReference>
<reference evidence="2 3" key="1">
    <citation type="submission" date="2016-10" db="EMBL/GenBank/DDBJ databases">
        <authorList>
            <person name="de Groot N.N."/>
        </authorList>
    </citation>
    <scope>NUCLEOTIDE SEQUENCE [LARGE SCALE GENOMIC DNA]</scope>
    <source>
        <strain evidence="2 3">APO</strain>
    </source>
</reference>
<evidence type="ECO:0000313" key="2">
    <source>
        <dbReference type="EMBL" id="SDY92642.1"/>
    </source>
</evidence>
<keyword evidence="1" id="KW-0812">Transmembrane</keyword>
<evidence type="ECO:0000313" key="3">
    <source>
        <dbReference type="Proteomes" id="UP000199230"/>
    </source>
</evidence>
<feature type="transmembrane region" description="Helical" evidence="1">
    <location>
        <begin position="45"/>
        <end position="71"/>
    </location>
</feature>
<dbReference type="STRING" id="159292.SAMN05192546_105303"/>
<sequence length="259" mass="29579">MRNEINDYQNVTKNTIGLLIISISISLLLILLVGWLTVGDHMSAYIIFNGIVLLTFISFFMMLLVSLYTYFRICYNKSVSVLILKWTKHSLRWIYPFLKMVGKLIKRDKNDVRKAFTLLNNKLTMSESKSYYGKDILLVTPHCLQKAHCSIKVTNSIALCQECGMCNVGDLKYLQQTYGVQCDVVTGGTLARKKIKEKKPKLIIAIACERDLVSGLMDVKGIPVYAIINERPEGPCYNTIVQKKEVEDTIKYFLRGEKK</sequence>
<gene>
    <name evidence="2" type="ORF">SAMN05192546_105303</name>
</gene>
<keyword evidence="1" id="KW-1133">Transmembrane helix</keyword>
<dbReference type="InterPro" id="IPR002829">
    <property type="entry name" value="DUF116"/>
</dbReference>
<evidence type="ECO:0008006" key="4">
    <source>
        <dbReference type="Google" id="ProtNLM"/>
    </source>
</evidence>
<keyword evidence="3" id="KW-1185">Reference proteome</keyword>
<dbReference type="PANTHER" id="PTHR43801">
    <property type="entry name" value="NUCLEOTIDE-BINDING PROTEIN-RELATED"/>
    <property type="match status" value="1"/>
</dbReference>
<dbReference type="OrthoDB" id="9787348at2"/>
<evidence type="ECO:0000256" key="1">
    <source>
        <dbReference type="SAM" id="Phobius"/>
    </source>
</evidence>
<name>A0A1H3NUT8_9FIRM</name>
<dbReference type="AlphaFoldDB" id="A0A1H3NUT8"/>
<protein>
    <recommendedName>
        <fullName evidence="4">DUF116 domain-containing protein</fullName>
    </recommendedName>
</protein>
<accession>A0A1H3NUT8</accession>
<dbReference type="Pfam" id="PF01976">
    <property type="entry name" value="DUF116"/>
    <property type="match status" value="1"/>
</dbReference>
<dbReference type="RefSeq" id="WP_093313551.1">
    <property type="nucleotide sequence ID" value="NZ_FNPV01000005.1"/>
</dbReference>
<proteinExistence type="predicted"/>
<feature type="transmembrane region" description="Helical" evidence="1">
    <location>
        <begin position="16"/>
        <end position="38"/>
    </location>
</feature>
<dbReference type="Proteomes" id="UP000199230">
    <property type="component" value="Unassembled WGS sequence"/>
</dbReference>